<organism evidence="1 2">
    <name type="scientific">Geosporobacter subterraneus DSM 17957</name>
    <dbReference type="NCBI Taxonomy" id="1121919"/>
    <lineage>
        <taxon>Bacteria</taxon>
        <taxon>Bacillati</taxon>
        <taxon>Bacillota</taxon>
        <taxon>Clostridia</taxon>
        <taxon>Peptostreptococcales</taxon>
        <taxon>Thermotaleaceae</taxon>
        <taxon>Geosporobacter</taxon>
    </lineage>
</organism>
<evidence type="ECO:0000313" key="1">
    <source>
        <dbReference type="EMBL" id="SHK13428.1"/>
    </source>
</evidence>
<name>A0A1M6PZR0_9FIRM</name>
<accession>A0A1M6PZR0</accession>
<dbReference type="OrthoDB" id="1730176at2"/>
<dbReference type="EMBL" id="FQZV01000078">
    <property type="protein sequence ID" value="SHK13428.1"/>
    <property type="molecule type" value="Genomic_DNA"/>
</dbReference>
<dbReference type="AlphaFoldDB" id="A0A1M6PZR0"/>
<proteinExistence type="predicted"/>
<protein>
    <submittedName>
        <fullName evidence="1">Uncharacterized protein</fullName>
    </submittedName>
</protein>
<reference evidence="2" key="1">
    <citation type="submission" date="2016-11" db="EMBL/GenBank/DDBJ databases">
        <authorList>
            <person name="Varghese N."/>
            <person name="Submissions S."/>
        </authorList>
    </citation>
    <scope>NUCLEOTIDE SEQUENCE [LARGE SCALE GENOMIC DNA]</scope>
    <source>
        <strain evidence="2">DSM 17957</strain>
    </source>
</reference>
<gene>
    <name evidence="1" type="ORF">SAMN02745975_03724</name>
</gene>
<dbReference type="STRING" id="1121919.SAMN02745975_03724"/>
<dbReference type="RefSeq" id="WP_110942677.1">
    <property type="nucleotide sequence ID" value="NZ_FQZV01000078.1"/>
</dbReference>
<sequence length="87" mass="10039">MDGFLVQKAAAKEKMLEAMFEYAGACHVENIINEMEDENKFPEEIPFPPELDERINKLIGNYKCKSRNEKVWRGASAVFAKVVRLFN</sequence>
<keyword evidence="2" id="KW-1185">Reference proteome</keyword>
<dbReference type="Proteomes" id="UP000184536">
    <property type="component" value="Unassembled WGS sequence"/>
</dbReference>
<evidence type="ECO:0000313" key="2">
    <source>
        <dbReference type="Proteomes" id="UP000184536"/>
    </source>
</evidence>